<dbReference type="Pfam" id="PF16655">
    <property type="entry name" value="PhoD_N"/>
    <property type="match status" value="1"/>
</dbReference>
<evidence type="ECO:0000256" key="2">
    <source>
        <dbReference type="SAM" id="SignalP"/>
    </source>
</evidence>
<name>A0A7S3C8H2_9CHLO</name>
<reference evidence="5" key="1">
    <citation type="submission" date="2021-01" db="EMBL/GenBank/DDBJ databases">
        <authorList>
            <person name="Corre E."/>
            <person name="Pelletier E."/>
            <person name="Niang G."/>
            <person name="Scheremetjew M."/>
            <person name="Finn R."/>
            <person name="Kale V."/>
            <person name="Holt S."/>
            <person name="Cochrane G."/>
            <person name="Meng A."/>
            <person name="Brown T."/>
            <person name="Cohen L."/>
        </authorList>
    </citation>
    <scope>NUCLEOTIDE SEQUENCE</scope>
    <source>
        <strain evidence="5">RCC1871</strain>
    </source>
</reference>
<evidence type="ECO:0000259" key="3">
    <source>
        <dbReference type="Pfam" id="PF09423"/>
    </source>
</evidence>
<feature type="signal peptide" evidence="2">
    <location>
        <begin position="1"/>
        <end position="22"/>
    </location>
</feature>
<dbReference type="PANTHER" id="PTHR43606">
    <property type="entry name" value="PHOSPHATASE, PUTATIVE (AFU_ORTHOLOGUE AFUA_6G08710)-RELATED"/>
    <property type="match status" value="1"/>
</dbReference>
<gene>
    <name evidence="5" type="ORF">CROS1456_LOCUS1980</name>
</gene>
<dbReference type="InterPro" id="IPR052900">
    <property type="entry name" value="Phospholipid_Metab_Enz"/>
</dbReference>
<dbReference type="PANTHER" id="PTHR43606:SF2">
    <property type="entry name" value="ALKALINE PHOSPHATASE FAMILY PROTEIN (AFU_ORTHOLOGUE AFUA_5G03860)"/>
    <property type="match status" value="1"/>
</dbReference>
<dbReference type="CDD" id="cd07389">
    <property type="entry name" value="MPP_PhoD"/>
    <property type="match status" value="1"/>
</dbReference>
<organism evidence="5">
    <name type="scientific">Chloropicon roscoffensis</name>
    <dbReference type="NCBI Taxonomy" id="1461544"/>
    <lineage>
        <taxon>Eukaryota</taxon>
        <taxon>Viridiplantae</taxon>
        <taxon>Chlorophyta</taxon>
        <taxon>Chloropicophyceae</taxon>
        <taxon>Chloropicales</taxon>
        <taxon>Chloropicaceae</taxon>
        <taxon>Chloropicon</taxon>
    </lineage>
</organism>
<dbReference type="InterPro" id="IPR003961">
    <property type="entry name" value="FN3_dom"/>
</dbReference>
<dbReference type="Gene3D" id="2.60.40.380">
    <property type="entry name" value="Purple acid phosphatase-like, N-terminal"/>
    <property type="match status" value="1"/>
</dbReference>
<feature type="domain" description="Phospholipase D N-terminal" evidence="4">
    <location>
        <begin position="29"/>
        <end position="120"/>
    </location>
</feature>
<evidence type="ECO:0008006" key="6">
    <source>
        <dbReference type="Google" id="ProtNLM"/>
    </source>
</evidence>
<keyword evidence="2" id="KW-0732">Signal</keyword>
<dbReference type="EMBL" id="HBHZ01002549">
    <property type="protein sequence ID" value="CAE0188909.1"/>
    <property type="molecule type" value="Transcribed_RNA"/>
</dbReference>
<dbReference type="InterPro" id="IPR032093">
    <property type="entry name" value="PhoD_N"/>
</dbReference>
<dbReference type="InterPro" id="IPR018946">
    <property type="entry name" value="PhoD-like_MPP"/>
</dbReference>
<keyword evidence="1" id="KW-1133">Transmembrane helix</keyword>
<evidence type="ECO:0000259" key="4">
    <source>
        <dbReference type="Pfam" id="PF16655"/>
    </source>
</evidence>
<feature type="chain" id="PRO_5030642064" description="Alkaline phosphatase" evidence="2">
    <location>
        <begin position="23"/>
        <end position="693"/>
    </location>
</feature>
<evidence type="ECO:0000313" key="5">
    <source>
        <dbReference type="EMBL" id="CAE0188909.1"/>
    </source>
</evidence>
<proteinExistence type="predicted"/>
<dbReference type="Pfam" id="PF09423">
    <property type="entry name" value="PhoD"/>
    <property type="match status" value="1"/>
</dbReference>
<keyword evidence="1" id="KW-0472">Membrane</keyword>
<accession>A0A7S3C8H2</accession>
<keyword evidence="1" id="KW-0812">Transmembrane</keyword>
<evidence type="ECO:0000256" key="1">
    <source>
        <dbReference type="SAM" id="Phobius"/>
    </source>
</evidence>
<protein>
    <recommendedName>
        <fullName evidence="6">Alkaline phosphatase</fullName>
    </recommendedName>
</protein>
<dbReference type="SUPFAM" id="SSF56300">
    <property type="entry name" value="Metallo-dependent phosphatases"/>
    <property type="match status" value="1"/>
</dbReference>
<sequence length="693" mass="77956">MRLLWWAAVLVLVTAASQPAEAFKYDFLHGVASGDPLSDSIVLWTRITHRFEPETTKVRWVVLDRTGAEVASSTALATASSDFTIKVIVDGLLPATEYTYFFEAVDGDGGSRSPTGNFRTLPDPSAHVERAKFAVFSCSNWGFGHFNAYDAATRMLNHIDFWIHLGDYYYEYGPETYPSRAQAVRPRGLEPDHEAVSLEDYRLRHATYRLDPDLQRLSASAALVAIWDDHEVADNQFSTGAHNHDPETEGNFTARRDSAIRAYHEWLPTRSGKIGDEDYVGDRYFRELKIGNLASMFVLETRMLNRTNPDEVDGGDLMGGTASMLAAAAVEDVRNLPEEVEKSLVERRDFLEGYRRRENKTLLSWEELRWIERQTRTSAESLVTWQLFAQQIVMADIAFADLDRAADLVDASRAAGWREQIDNATCSNGARAVSFSPAPFMKENFMKEVDLSARDCLSMRAGWLHGKLKIPYNLDMWAGYLAERERFYEATARATRNMVVYSGDSHNSWASNLRDKDGNIIAAEVAGTSVSSAGIETFVPFLSADLMSAGFLAANPDLLYANTEKRGFFVVDLTHETHRATYVSVDQVETRDYKAFCEARLEYDSVGVGQRREKGMRLLSGEHCDFGGPREGPADRKEAGVGSQYWVAAPFVITSAILIMLVPGLVLWKRRSARKRERYIAMMEMSLEEQQEL</sequence>
<dbReference type="CDD" id="cd00063">
    <property type="entry name" value="FN3"/>
    <property type="match status" value="1"/>
</dbReference>
<feature type="transmembrane region" description="Helical" evidence="1">
    <location>
        <begin position="645"/>
        <end position="668"/>
    </location>
</feature>
<feature type="domain" description="PhoD-like phosphatase metallophosphatase" evidence="3">
    <location>
        <begin position="133"/>
        <end position="581"/>
    </location>
</feature>
<dbReference type="InterPro" id="IPR038607">
    <property type="entry name" value="PhoD-like_sf"/>
</dbReference>
<dbReference type="InterPro" id="IPR029052">
    <property type="entry name" value="Metallo-depent_PP-like"/>
</dbReference>
<dbReference type="Gene3D" id="3.60.21.70">
    <property type="entry name" value="PhoD-like phosphatase"/>
    <property type="match status" value="1"/>
</dbReference>
<dbReference type="AlphaFoldDB" id="A0A7S3C8H2"/>